<name>A0A9E7G3I7_9LILI</name>
<sequence>MAFSLRSPVEISMMVICFTEADSAAAARVRLRLPWLHSKPSKRPSRCGRLLPELARKASSAEEVEGLVRKRWYVAWAVKCRCRCSQDYIPTTVSTNLMDFTSILYL</sequence>
<proteinExistence type="predicted"/>
<evidence type="ECO:0000313" key="1">
    <source>
        <dbReference type="EMBL" id="URE05968.1"/>
    </source>
</evidence>
<dbReference type="AlphaFoldDB" id="A0A9E7G3I7"/>
<organism evidence="1 2">
    <name type="scientific">Musa troglodytarum</name>
    <name type="common">fe'i banana</name>
    <dbReference type="NCBI Taxonomy" id="320322"/>
    <lineage>
        <taxon>Eukaryota</taxon>
        <taxon>Viridiplantae</taxon>
        <taxon>Streptophyta</taxon>
        <taxon>Embryophyta</taxon>
        <taxon>Tracheophyta</taxon>
        <taxon>Spermatophyta</taxon>
        <taxon>Magnoliopsida</taxon>
        <taxon>Liliopsida</taxon>
        <taxon>Zingiberales</taxon>
        <taxon>Musaceae</taxon>
        <taxon>Musa</taxon>
    </lineage>
</organism>
<dbReference type="Proteomes" id="UP001055439">
    <property type="component" value="Chromosome 5"/>
</dbReference>
<protein>
    <submittedName>
        <fullName evidence="1">Uncharacterized protein</fullName>
    </submittedName>
</protein>
<reference evidence="1" key="1">
    <citation type="submission" date="2022-05" db="EMBL/GenBank/DDBJ databases">
        <title>The Musa troglodytarum L. genome provides insights into the mechanism of non-climacteric behaviour and enrichment of carotenoids.</title>
        <authorList>
            <person name="Wang J."/>
        </authorList>
    </citation>
    <scope>NUCLEOTIDE SEQUENCE</scope>
    <source>
        <tissue evidence="1">Leaf</tissue>
    </source>
</reference>
<gene>
    <name evidence="1" type="ORF">MUK42_32773</name>
</gene>
<evidence type="ECO:0000313" key="2">
    <source>
        <dbReference type="Proteomes" id="UP001055439"/>
    </source>
</evidence>
<keyword evidence="2" id="KW-1185">Reference proteome</keyword>
<accession>A0A9E7G3I7</accession>
<dbReference type="EMBL" id="CP097507">
    <property type="protein sequence ID" value="URE05968.1"/>
    <property type="molecule type" value="Genomic_DNA"/>
</dbReference>